<reference evidence="9 10" key="1">
    <citation type="submission" date="2018-07" db="EMBL/GenBank/DDBJ databases">
        <title>Genomic Encyclopedia of Type Strains, Phase III (KMG-III): the genomes of soil and plant-associated and newly described type strains.</title>
        <authorList>
            <person name="Whitman W."/>
        </authorList>
    </citation>
    <scope>NUCLEOTIDE SEQUENCE [LARGE SCALE GENOMIC DNA]</scope>
    <source>
        <strain evidence="9 10">CECT 7506</strain>
    </source>
</reference>
<dbReference type="SUPFAM" id="SSF140931">
    <property type="entry name" value="Fic-like"/>
    <property type="match status" value="1"/>
</dbReference>
<evidence type="ECO:0000256" key="5">
    <source>
        <dbReference type="ARBA" id="ARBA00034531"/>
    </source>
</evidence>
<evidence type="ECO:0000256" key="6">
    <source>
        <dbReference type="ARBA" id="ARBA00047939"/>
    </source>
</evidence>
<comment type="catalytic activity">
    <reaction evidence="7">
        <text>L-tyrosyl-[protein] + ATP = O-(5'-adenylyl)-L-tyrosyl-[protein] + diphosphate</text>
        <dbReference type="Rhea" id="RHEA:54288"/>
        <dbReference type="Rhea" id="RHEA-COMP:10136"/>
        <dbReference type="Rhea" id="RHEA-COMP:13846"/>
        <dbReference type="ChEBI" id="CHEBI:30616"/>
        <dbReference type="ChEBI" id="CHEBI:33019"/>
        <dbReference type="ChEBI" id="CHEBI:46858"/>
        <dbReference type="ChEBI" id="CHEBI:83624"/>
        <dbReference type="EC" id="2.7.7.108"/>
    </reaction>
</comment>
<keyword evidence="10" id="KW-1185">Reference proteome</keyword>
<evidence type="ECO:0000313" key="10">
    <source>
        <dbReference type="Proteomes" id="UP000252415"/>
    </source>
</evidence>
<dbReference type="PANTHER" id="PTHR39560:SF1">
    <property type="entry name" value="PROTEIN ADENYLYLTRANSFERASE FIC-RELATED"/>
    <property type="match status" value="1"/>
</dbReference>
<keyword evidence="4" id="KW-0067">ATP-binding</keyword>
<keyword evidence="1" id="KW-0808">Transferase</keyword>
<evidence type="ECO:0000256" key="7">
    <source>
        <dbReference type="ARBA" id="ARBA00048696"/>
    </source>
</evidence>
<dbReference type="GO" id="GO:0005524">
    <property type="term" value="F:ATP binding"/>
    <property type="evidence" value="ECO:0007669"/>
    <property type="project" value="UniProtKB-KW"/>
</dbReference>
<accession>A0A368VLC4</accession>
<keyword evidence="3" id="KW-0547">Nucleotide-binding</keyword>
<dbReference type="GO" id="GO:0051302">
    <property type="term" value="P:regulation of cell division"/>
    <property type="evidence" value="ECO:0007669"/>
    <property type="project" value="TreeGrafter"/>
</dbReference>
<dbReference type="AlphaFoldDB" id="A0A368VLC4"/>
<protein>
    <recommendedName>
        <fullName evidence="5">protein adenylyltransferase</fullName>
        <ecNumber evidence="5">2.7.7.108</ecNumber>
    </recommendedName>
</protein>
<dbReference type="InterPro" id="IPR036597">
    <property type="entry name" value="Fido-like_dom_sf"/>
</dbReference>
<evidence type="ECO:0000256" key="1">
    <source>
        <dbReference type="ARBA" id="ARBA00022679"/>
    </source>
</evidence>
<dbReference type="Gene3D" id="1.10.3290.10">
    <property type="entry name" value="Fido-like domain"/>
    <property type="match status" value="1"/>
</dbReference>
<dbReference type="Pfam" id="PF02661">
    <property type="entry name" value="Fic"/>
    <property type="match status" value="1"/>
</dbReference>
<dbReference type="EC" id="2.7.7.108" evidence="5"/>
<comment type="catalytic activity">
    <reaction evidence="6">
        <text>L-threonyl-[protein] + ATP = 3-O-(5'-adenylyl)-L-threonyl-[protein] + diphosphate</text>
        <dbReference type="Rhea" id="RHEA:54292"/>
        <dbReference type="Rhea" id="RHEA-COMP:11060"/>
        <dbReference type="Rhea" id="RHEA-COMP:13847"/>
        <dbReference type="ChEBI" id="CHEBI:30013"/>
        <dbReference type="ChEBI" id="CHEBI:30616"/>
        <dbReference type="ChEBI" id="CHEBI:33019"/>
        <dbReference type="ChEBI" id="CHEBI:138113"/>
        <dbReference type="EC" id="2.7.7.108"/>
    </reaction>
</comment>
<evidence type="ECO:0000256" key="3">
    <source>
        <dbReference type="ARBA" id="ARBA00022741"/>
    </source>
</evidence>
<dbReference type="PANTHER" id="PTHR39560">
    <property type="entry name" value="PROTEIN ADENYLYLTRANSFERASE FIC-RELATED"/>
    <property type="match status" value="1"/>
</dbReference>
<dbReference type="EMBL" id="QPJD01000022">
    <property type="protein sequence ID" value="RCW41669.1"/>
    <property type="molecule type" value="Genomic_DNA"/>
</dbReference>
<evidence type="ECO:0000259" key="8">
    <source>
        <dbReference type="PROSITE" id="PS51459"/>
    </source>
</evidence>
<dbReference type="GO" id="GO:0070733">
    <property type="term" value="F:AMPylase activity"/>
    <property type="evidence" value="ECO:0007669"/>
    <property type="project" value="UniProtKB-EC"/>
</dbReference>
<organism evidence="9 10">
    <name type="scientific">Paenibacillus prosopidis</name>
    <dbReference type="NCBI Taxonomy" id="630520"/>
    <lineage>
        <taxon>Bacteria</taxon>
        <taxon>Bacillati</taxon>
        <taxon>Bacillota</taxon>
        <taxon>Bacilli</taxon>
        <taxon>Bacillales</taxon>
        <taxon>Paenibacillaceae</taxon>
        <taxon>Paenibacillus</taxon>
    </lineage>
</organism>
<dbReference type="OrthoDB" id="9813719at2"/>
<keyword evidence="2" id="KW-0548">Nucleotidyltransferase</keyword>
<sequence>MKSEYTYPGTNVLINLADIRDPEVLHDFERGRTALRHIELDIIPIKGTFDLDHLKALHKHLFQDVYPWAGELRTVNIGKNGFKFCDYQQFGRHADYVFDQLKQDNFLKDLSPDAFAKKAAYYYQEINFGHYFREGNGRSIRTFFEQLSRGAGYELDWSIVPKNEYMLAVKESDDPNKLDGLISVFKRMISRQDANHSIQFEANTASTEPKKIDSVQNDKWIESKGKITLKDILKKTDGLPAMDNTLDVDAKILNAPVEKYQIVTENGVETVKVLLKGQDAIHNIRLENVPHLPKQLKNEMLDQAAAVNEPVIQRDNYMDL</sequence>
<feature type="domain" description="Fido" evidence="8">
    <location>
        <begin position="49"/>
        <end position="187"/>
    </location>
</feature>
<evidence type="ECO:0000256" key="4">
    <source>
        <dbReference type="ARBA" id="ARBA00022840"/>
    </source>
</evidence>
<proteinExistence type="predicted"/>
<evidence type="ECO:0000256" key="2">
    <source>
        <dbReference type="ARBA" id="ARBA00022695"/>
    </source>
</evidence>
<name>A0A368VLC4_9BACL</name>
<dbReference type="Proteomes" id="UP000252415">
    <property type="component" value="Unassembled WGS sequence"/>
</dbReference>
<dbReference type="PROSITE" id="PS51459">
    <property type="entry name" value="FIDO"/>
    <property type="match status" value="1"/>
</dbReference>
<evidence type="ECO:0000313" key="9">
    <source>
        <dbReference type="EMBL" id="RCW41669.1"/>
    </source>
</evidence>
<gene>
    <name evidence="9" type="ORF">DFP97_122105</name>
</gene>
<comment type="caution">
    <text evidence="9">The sequence shown here is derived from an EMBL/GenBank/DDBJ whole genome shotgun (WGS) entry which is preliminary data.</text>
</comment>
<dbReference type="InterPro" id="IPR003812">
    <property type="entry name" value="Fido"/>
</dbReference>